<proteinExistence type="predicted"/>
<feature type="domain" description="DUF7041" evidence="1">
    <location>
        <begin position="10"/>
        <end position="91"/>
    </location>
</feature>
<evidence type="ECO:0000259" key="1">
    <source>
        <dbReference type="Pfam" id="PF23055"/>
    </source>
</evidence>
<dbReference type="EMBL" id="JAYMGO010000018">
    <property type="protein sequence ID" value="KAL1256234.1"/>
    <property type="molecule type" value="Genomic_DNA"/>
</dbReference>
<name>A0ABR3LTM0_9TELE</name>
<dbReference type="InterPro" id="IPR055469">
    <property type="entry name" value="DUF7041"/>
</dbReference>
<protein>
    <recommendedName>
        <fullName evidence="1">DUF7041 domain-containing protein</fullName>
    </recommendedName>
</protein>
<dbReference type="Proteomes" id="UP001558613">
    <property type="component" value="Unassembled WGS sequence"/>
</dbReference>
<organism evidence="2 3">
    <name type="scientific">Cirrhinus molitorella</name>
    <name type="common">mud carp</name>
    <dbReference type="NCBI Taxonomy" id="172907"/>
    <lineage>
        <taxon>Eukaryota</taxon>
        <taxon>Metazoa</taxon>
        <taxon>Chordata</taxon>
        <taxon>Craniata</taxon>
        <taxon>Vertebrata</taxon>
        <taxon>Euteleostomi</taxon>
        <taxon>Actinopterygii</taxon>
        <taxon>Neopterygii</taxon>
        <taxon>Teleostei</taxon>
        <taxon>Ostariophysi</taxon>
        <taxon>Cypriniformes</taxon>
        <taxon>Cyprinidae</taxon>
        <taxon>Labeoninae</taxon>
        <taxon>Labeonini</taxon>
        <taxon>Cirrhinus</taxon>
    </lineage>
</organism>
<dbReference type="Pfam" id="PF23055">
    <property type="entry name" value="DUF7041"/>
    <property type="match status" value="1"/>
</dbReference>
<sequence>MTANAVTLKLPEFWESSASAWFAQTEAQFALREITADATKYYYVVSALSSSTASRVVSLLKNPPATEKYDALKTHLLKTFELSDAERASRLFSLQGLGDSKPSELMDRMLDLLGEHKPDFLFTQLFLRQLPAHVRAALANTSITDCRALAEEADKFFLASQQHCMAALLPLHDTSAPLDNSTVFPATTSRQQQSPGLCFYHAKFGAKAKRCRSPCSFGGMGNARAGAR</sequence>
<gene>
    <name evidence="2" type="ORF">QQF64_011779</name>
</gene>
<keyword evidence="3" id="KW-1185">Reference proteome</keyword>
<evidence type="ECO:0000313" key="2">
    <source>
        <dbReference type="EMBL" id="KAL1256234.1"/>
    </source>
</evidence>
<dbReference type="PANTHER" id="PTHR33327">
    <property type="entry name" value="ENDONUCLEASE"/>
    <property type="match status" value="1"/>
</dbReference>
<evidence type="ECO:0000313" key="3">
    <source>
        <dbReference type="Proteomes" id="UP001558613"/>
    </source>
</evidence>
<reference evidence="2 3" key="1">
    <citation type="submission" date="2023-09" db="EMBL/GenBank/DDBJ databases">
        <authorList>
            <person name="Wang M."/>
        </authorList>
    </citation>
    <scope>NUCLEOTIDE SEQUENCE [LARGE SCALE GENOMIC DNA]</scope>
    <source>
        <strain evidence="2">GT-2023</strain>
        <tissue evidence="2">Liver</tissue>
    </source>
</reference>
<accession>A0ABR3LTM0</accession>
<comment type="caution">
    <text evidence="2">The sequence shown here is derived from an EMBL/GenBank/DDBJ whole genome shotgun (WGS) entry which is preliminary data.</text>
</comment>
<dbReference type="PANTHER" id="PTHR33327:SF3">
    <property type="entry name" value="RNA-DIRECTED DNA POLYMERASE"/>
    <property type="match status" value="1"/>
</dbReference>